<reference evidence="3" key="1">
    <citation type="journal article" date="2021" name="Proc. Natl. Acad. Sci. U.S.A.">
        <title>A Catalog of Tens of Thousands of Viruses from Human Metagenomes Reveals Hidden Associations with Chronic Diseases.</title>
        <authorList>
            <person name="Tisza M.J."/>
            <person name="Buck C.B."/>
        </authorList>
    </citation>
    <scope>NUCLEOTIDE SEQUENCE</scope>
    <source>
        <strain evidence="3">CtTDf8</strain>
    </source>
</reference>
<dbReference type="Pfam" id="PF20037">
    <property type="entry name" value="DUF6440"/>
    <property type="match status" value="1"/>
</dbReference>
<evidence type="ECO:0000259" key="2">
    <source>
        <dbReference type="Pfam" id="PF20037"/>
    </source>
</evidence>
<keyword evidence="1" id="KW-0812">Transmembrane</keyword>
<dbReference type="EMBL" id="BK016093">
    <property type="protein sequence ID" value="DAF94504.1"/>
    <property type="molecule type" value="Genomic_DNA"/>
</dbReference>
<keyword evidence="1" id="KW-0472">Membrane</keyword>
<accession>A0A8S5UJ48</accession>
<protein>
    <recommendedName>
        <fullName evidence="2">DUF6440 domain-containing protein</fullName>
    </recommendedName>
</protein>
<feature type="domain" description="DUF6440" evidence="2">
    <location>
        <begin position="42"/>
        <end position="93"/>
    </location>
</feature>
<proteinExistence type="predicted"/>
<evidence type="ECO:0000256" key="1">
    <source>
        <dbReference type="SAM" id="Phobius"/>
    </source>
</evidence>
<dbReference type="InterPro" id="IPR045515">
    <property type="entry name" value="DUF6440"/>
</dbReference>
<sequence>MNRKYSIWSVVAAGLLSALICMVLQSCRDRGNDTVNAAESERFKLIDSYGDDLSGKIKVFVDNDTGVQYLMYKSGYGVGITVMVDADGKPLVKGEDEQ</sequence>
<feature type="transmembrane region" description="Helical" evidence="1">
    <location>
        <begin position="6"/>
        <end position="24"/>
    </location>
</feature>
<keyword evidence="1" id="KW-1133">Transmembrane helix</keyword>
<organism evidence="3">
    <name type="scientific">Siphoviridae sp. ctTDf8</name>
    <dbReference type="NCBI Taxonomy" id="2825517"/>
    <lineage>
        <taxon>Viruses</taxon>
        <taxon>Duplodnaviria</taxon>
        <taxon>Heunggongvirae</taxon>
        <taxon>Uroviricota</taxon>
        <taxon>Caudoviricetes</taxon>
    </lineage>
</organism>
<name>A0A8S5UJ48_9CAUD</name>
<evidence type="ECO:0000313" key="3">
    <source>
        <dbReference type="EMBL" id="DAF94504.1"/>
    </source>
</evidence>